<evidence type="ECO:0000313" key="2">
    <source>
        <dbReference type="EMBL" id="JAU58549.1"/>
    </source>
</evidence>
<name>A0A1J3GTS0_NOCCA</name>
<sequence>MHEEYDSQIAARSWLLVPQPLNTNIVRSMWLYTHKFRANRMLARYKARLVANGKSQQVGIDCEETFSPVIKPTTIHTILDVAVSRDWPLHQLDVKNAFLHGNLEETVYMHQPSCFVDPSKPGHVCLLKKSMYGLKQSPRAWYQRFAQVATKMGFTNSKCDTSLFILRRGSDFAYLLLYVDDIILTASSPTLLRSIISSLKNEFPMSDLGYLHYFLGISVRRDKKGLFLDQRNYAADILHRANMSNCKPCNTPVDTSAKLRADVGQPVEDATLYRSLAGALQYLTFTRPDIAYAVQQICLYMHAPREPHFNALKRIIRYIKGTITQGLHITLSKTTTLTAYTDAEWAGCPNTRRSTSGYCLYLGDNLISWSSKR</sequence>
<dbReference type="PANTHER" id="PTHR11439">
    <property type="entry name" value="GAG-POL-RELATED RETROTRANSPOSON"/>
    <property type="match status" value="1"/>
</dbReference>
<accession>A0A1J3GTS0</accession>
<gene>
    <name evidence="2" type="ORF">LE_TR9533_c0_g1_i1_g.32250</name>
</gene>
<organism evidence="2">
    <name type="scientific">Noccaea caerulescens</name>
    <name type="common">Alpine penny-cress</name>
    <name type="synonym">Thlaspi caerulescens</name>
    <dbReference type="NCBI Taxonomy" id="107243"/>
    <lineage>
        <taxon>Eukaryota</taxon>
        <taxon>Viridiplantae</taxon>
        <taxon>Streptophyta</taxon>
        <taxon>Embryophyta</taxon>
        <taxon>Tracheophyta</taxon>
        <taxon>Spermatophyta</taxon>
        <taxon>Magnoliopsida</taxon>
        <taxon>eudicotyledons</taxon>
        <taxon>Gunneridae</taxon>
        <taxon>Pentapetalae</taxon>
        <taxon>rosids</taxon>
        <taxon>malvids</taxon>
        <taxon>Brassicales</taxon>
        <taxon>Brassicaceae</taxon>
        <taxon>Coluteocarpeae</taxon>
        <taxon>Noccaea</taxon>
    </lineage>
</organism>
<dbReference type="Pfam" id="PF07727">
    <property type="entry name" value="RVT_2"/>
    <property type="match status" value="1"/>
</dbReference>
<dbReference type="InterPro" id="IPR013103">
    <property type="entry name" value="RVT_2"/>
</dbReference>
<proteinExistence type="predicted"/>
<dbReference type="CDD" id="cd09272">
    <property type="entry name" value="RNase_HI_RT_Ty1"/>
    <property type="match status" value="1"/>
</dbReference>
<dbReference type="PANTHER" id="PTHR11439:SF524">
    <property type="entry name" value="RNA-DIRECTED DNA POLYMERASE, PROTEIN KINASE RLK-PELLE-DLSV FAMILY"/>
    <property type="match status" value="1"/>
</dbReference>
<feature type="domain" description="Reverse transcriptase Ty1/copia-type" evidence="1">
    <location>
        <begin position="13"/>
        <end position="253"/>
    </location>
</feature>
<evidence type="ECO:0000259" key="1">
    <source>
        <dbReference type="Pfam" id="PF07727"/>
    </source>
</evidence>
<dbReference type="EMBL" id="GEVL01018792">
    <property type="protein sequence ID" value="JAU58549.1"/>
    <property type="molecule type" value="Transcribed_RNA"/>
</dbReference>
<dbReference type="SUPFAM" id="SSF56672">
    <property type="entry name" value="DNA/RNA polymerases"/>
    <property type="match status" value="1"/>
</dbReference>
<dbReference type="InterPro" id="IPR043502">
    <property type="entry name" value="DNA/RNA_pol_sf"/>
</dbReference>
<reference evidence="2" key="1">
    <citation type="submission" date="2016-07" db="EMBL/GenBank/DDBJ databases">
        <title>De novo transcriptome assembly of four accessions of the metal hyperaccumulator plant Noccaea caerulescens.</title>
        <authorList>
            <person name="Blande D."/>
            <person name="Halimaa P."/>
            <person name="Tervahauta A.I."/>
            <person name="Aarts M.G."/>
            <person name="Karenlampi S.O."/>
        </authorList>
    </citation>
    <scope>NUCLEOTIDE SEQUENCE</scope>
</reference>
<protein>
    <submittedName>
        <fullName evidence="2">Retrovirus-related Pol polyprotein from transposon TNT 1-94</fullName>
    </submittedName>
</protein>
<dbReference type="AlphaFoldDB" id="A0A1J3GTS0"/>